<evidence type="ECO:0000313" key="2">
    <source>
        <dbReference type="EMBL" id="TCD63822.1"/>
    </source>
</evidence>
<comment type="caution">
    <text evidence="2">The sequence shown here is derived from an EMBL/GenBank/DDBJ whole genome shotgun (WGS) entry which is preliminary data.</text>
</comment>
<sequence>MEEQSSPGSDATIPVFEEDHPTPLELSKNASSNSLLSITMTDPVWNDIISPRSGNDSAQSNVTPSSGASPKQDDALPKNTVRDTSKPASPPSASPKPPSSEPRRAKAAPASALSAPEFAAINSRPFTQLSGSDLKNVADHLVHTDSRKTEIRQASDNDSALETASDAKTYSISMNTL</sequence>
<feature type="compositionally biased region" description="Pro residues" evidence="1">
    <location>
        <begin position="88"/>
        <end position="100"/>
    </location>
</feature>
<feature type="compositionally biased region" description="Polar residues" evidence="1">
    <location>
        <begin position="52"/>
        <end position="69"/>
    </location>
</feature>
<accession>A0A4R0R8M4</accession>
<keyword evidence="3" id="KW-1185">Reference proteome</keyword>
<feature type="compositionally biased region" description="Basic and acidic residues" evidence="1">
    <location>
        <begin position="71"/>
        <end position="85"/>
    </location>
</feature>
<dbReference type="AlphaFoldDB" id="A0A4R0R8M4"/>
<protein>
    <submittedName>
        <fullName evidence="2">Uncharacterized protein</fullName>
    </submittedName>
</protein>
<gene>
    <name evidence="2" type="ORF">EIP91_004917</name>
</gene>
<name>A0A4R0R8M4_9APHY</name>
<evidence type="ECO:0000313" key="3">
    <source>
        <dbReference type="Proteomes" id="UP000292702"/>
    </source>
</evidence>
<feature type="compositionally biased region" description="Low complexity" evidence="1">
    <location>
        <begin position="107"/>
        <end position="116"/>
    </location>
</feature>
<reference evidence="2 3" key="1">
    <citation type="submission" date="2018-11" db="EMBL/GenBank/DDBJ databases">
        <title>Genome assembly of Steccherinum ochraceum LE-BIN_3174, the white-rot fungus of the Steccherinaceae family (The Residual Polyporoid clade, Polyporales, Basidiomycota).</title>
        <authorList>
            <person name="Fedorova T.V."/>
            <person name="Glazunova O.A."/>
            <person name="Landesman E.O."/>
            <person name="Moiseenko K.V."/>
            <person name="Psurtseva N.V."/>
            <person name="Savinova O.S."/>
            <person name="Shakhova N.V."/>
            <person name="Tyazhelova T.V."/>
            <person name="Vasina D.V."/>
        </authorList>
    </citation>
    <scope>NUCLEOTIDE SEQUENCE [LARGE SCALE GENOMIC DNA]</scope>
    <source>
        <strain evidence="2 3">LE-BIN_3174</strain>
    </source>
</reference>
<feature type="region of interest" description="Disordered" evidence="1">
    <location>
        <begin position="1"/>
        <end position="116"/>
    </location>
</feature>
<dbReference type="EMBL" id="RWJN01000273">
    <property type="protein sequence ID" value="TCD63822.1"/>
    <property type="molecule type" value="Genomic_DNA"/>
</dbReference>
<proteinExistence type="predicted"/>
<evidence type="ECO:0000256" key="1">
    <source>
        <dbReference type="SAM" id="MobiDB-lite"/>
    </source>
</evidence>
<dbReference type="Proteomes" id="UP000292702">
    <property type="component" value="Unassembled WGS sequence"/>
</dbReference>
<feature type="compositionally biased region" description="Low complexity" evidence="1">
    <location>
        <begin position="24"/>
        <end position="37"/>
    </location>
</feature>
<organism evidence="2 3">
    <name type="scientific">Steccherinum ochraceum</name>
    <dbReference type="NCBI Taxonomy" id="92696"/>
    <lineage>
        <taxon>Eukaryota</taxon>
        <taxon>Fungi</taxon>
        <taxon>Dikarya</taxon>
        <taxon>Basidiomycota</taxon>
        <taxon>Agaricomycotina</taxon>
        <taxon>Agaricomycetes</taxon>
        <taxon>Polyporales</taxon>
        <taxon>Steccherinaceae</taxon>
        <taxon>Steccherinum</taxon>
    </lineage>
</organism>